<reference evidence="3" key="1">
    <citation type="submission" date="2015-09" db="EMBL/GenBank/DDBJ databases">
        <authorList>
            <person name="Fill T.P."/>
            <person name="Baretta J.F."/>
            <person name="de Almeida L.G."/>
            <person name="Rocha M."/>
            <person name="de Souza D.H."/>
            <person name="Malavazi I."/>
            <person name="Cerdeira L.T."/>
            <person name="Hong H."/>
            <person name="Samborskyy M."/>
            <person name="de Vasconcelos A.T."/>
            <person name="Leadlay P."/>
            <person name="Rodrigues-Filho E."/>
        </authorList>
    </citation>
    <scope>NUCLEOTIDE SEQUENCE [LARGE SCALE GENOMIC DNA]</scope>
    <source>
        <strain evidence="3">LaBioMMi 136</strain>
    </source>
</reference>
<comment type="caution">
    <text evidence="2">The sequence shown here is derived from an EMBL/GenBank/DDBJ whole genome shotgun (WGS) entry which is preliminary data.</text>
</comment>
<feature type="region of interest" description="Disordered" evidence="1">
    <location>
        <begin position="1"/>
        <end position="21"/>
    </location>
</feature>
<dbReference type="Proteomes" id="UP000190744">
    <property type="component" value="Unassembled WGS sequence"/>
</dbReference>
<proteinExistence type="predicted"/>
<name>A0A1S9RJR6_PENBI</name>
<dbReference type="EMBL" id="LJBN01000164">
    <property type="protein sequence ID" value="OOQ85695.1"/>
    <property type="molecule type" value="Genomic_DNA"/>
</dbReference>
<sequence>MDAYDAARANDREPRPDLPLKENGQVHISKMKKMVRELGYSIPCEICKIGENPKFCCHESSIADCEHFELFEDSRPRTARSTTSDSDVKQEAFQ</sequence>
<accession>A0A1S9RJR6</accession>
<feature type="compositionally biased region" description="Basic and acidic residues" evidence="1">
    <location>
        <begin position="8"/>
        <end position="20"/>
    </location>
</feature>
<gene>
    <name evidence="2" type="ORF">PEBR_25786</name>
</gene>
<feature type="region of interest" description="Disordered" evidence="1">
    <location>
        <begin position="74"/>
        <end position="94"/>
    </location>
</feature>
<organism evidence="2 3">
    <name type="scientific">Penicillium brasilianum</name>
    <dbReference type="NCBI Taxonomy" id="104259"/>
    <lineage>
        <taxon>Eukaryota</taxon>
        <taxon>Fungi</taxon>
        <taxon>Dikarya</taxon>
        <taxon>Ascomycota</taxon>
        <taxon>Pezizomycotina</taxon>
        <taxon>Eurotiomycetes</taxon>
        <taxon>Eurotiomycetidae</taxon>
        <taxon>Eurotiales</taxon>
        <taxon>Aspergillaceae</taxon>
        <taxon>Penicillium</taxon>
    </lineage>
</organism>
<evidence type="ECO:0000313" key="3">
    <source>
        <dbReference type="Proteomes" id="UP000190744"/>
    </source>
</evidence>
<dbReference type="AlphaFoldDB" id="A0A1S9RJR6"/>
<protein>
    <submittedName>
        <fullName evidence="2">Uncharacterized protein</fullName>
    </submittedName>
</protein>
<evidence type="ECO:0000313" key="2">
    <source>
        <dbReference type="EMBL" id="OOQ85695.1"/>
    </source>
</evidence>
<evidence type="ECO:0000256" key="1">
    <source>
        <dbReference type="SAM" id="MobiDB-lite"/>
    </source>
</evidence>